<keyword evidence="1" id="KW-0732">Signal</keyword>
<dbReference type="Gene3D" id="2.40.128.110">
    <property type="entry name" value="Lipid/polyisoprenoid-binding, YceI-like"/>
    <property type="match status" value="1"/>
</dbReference>
<organism evidence="3 4">
    <name type="scientific">Melioribacter roseus (strain DSM 23840 / JCM 17771 / VKM B-2668 / P3M-2)</name>
    <dbReference type="NCBI Taxonomy" id="1191523"/>
    <lineage>
        <taxon>Bacteria</taxon>
        <taxon>Pseudomonadati</taxon>
        <taxon>Ignavibacteriota</taxon>
        <taxon>Ignavibacteria</taxon>
        <taxon>Ignavibacteriales</taxon>
        <taxon>Melioribacteraceae</taxon>
        <taxon>Melioribacter</taxon>
    </lineage>
</organism>
<dbReference type="HOGENOM" id="CLU_071003_5_0_10"/>
<feature type="signal peptide" evidence="1">
    <location>
        <begin position="1"/>
        <end position="17"/>
    </location>
</feature>
<dbReference type="OrthoDB" id="9811006at2"/>
<reference evidence="3 4" key="1">
    <citation type="journal article" date="2013" name="PLoS ONE">
        <title>Genomic analysis of Melioribacter roseus, facultatively anaerobic organotrophic bacterium representing a novel deep lineage within Bacteriodetes/Chlorobi group.</title>
        <authorList>
            <person name="Kadnikov V.V."/>
            <person name="Mardanov A.V."/>
            <person name="Podosokorskaya O.A."/>
            <person name="Gavrilov S.N."/>
            <person name="Kublanov I.V."/>
            <person name="Beletsky A.V."/>
            <person name="Bonch-Osmolovskaya E.A."/>
            <person name="Ravin N.V."/>
        </authorList>
    </citation>
    <scope>NUCLEOTIDE SEQUENCE [LARGE SCALE GENOMIC DNA]</scope>
    <source>
        <strain evidence="4">JCM 17771 / P3M-2</strain>
    </source>
</reference>
<dbReference type="Proteomes" id="UP000009011">
    <property type="component" value="Chromosome"/>
</dbReference>
<evidence type="ECO:0000313" key="4">
    <source>
        <dbReference type="Proteomes" id="UP000009011"/>
    </source>
</evidence>
<evidence type="ECO:0000259" key="2">
    <source>
        <dbReference type="SMART" id="SM00867"/>
    </source>
</evidence>
<evidence type="ECO:0000313" key="3">
    <source>
        <dbReference type="EMBL" id="AFN74090.1"/>
    </source>
</evidence>
<evidence type="ECO:0000256" key="1">
    <source>
        <dbReference type="SAM" id="SignalP"/>
    </source>
</evidence>
<dbReference type="InterPro" id="IPR036761">
    <property type="entry name" value="TTHA0802/YceI-like_sf"/>
</dbReference>
<sequence>MKILLAILFFLSGFIYAQGKTTFNFNEETGKNQIIFFSATPLEDITGTGDGISGVAELNPQNLKEGINGRIVLRVNSIKTGINLRDKHLQSDNWLDSEKYPFITYEATGVEKILSIRGNKTRCVLKGALTIRGISKEIPVTAEIAYLPESEETRKITEGDLIGVSGAFRIKLSDFGVENQLVGNKVAENIDIKFNLVGSSK</sequence>
<dbReference type="RefSeq" id="WP_014855526.1">
    <property type="nucleotide sequence ID" value="NC_018178.1"/>
</dbReference>
<dbReference type="PANTHER" id="PTHR34406">
    <property type="entry name" value="PROTEIN YCEI"/>
    <property type="match status" value="1"/>
</dbReference>
<gene>
    <name evidence="3" type="ordered locus">MROS_0849</name>
</gene>
<dbReference type="AlphaFoldDB" id="I6Z4M2"/>
<keyword evidence="4" id="KW-1185">Reference proteome</keyword>
<feature type="domain" description="Lipid/polyisoprenoid-binding YceI-like" evidence="2">
    <location>
        <begin position="22"/>
        <end position="199"/>
    </location>
</feature>
<proteinExistence type="predicted"/>
<protein>
    <submittedName>
        <fullName evidence="3">YceI family protein</fullName>
    </submittedName>
</protein>
<dbReference type="PANTHER" id="PTHR34406:SF1">
    <property type="entry name" value="PROTEIN YCEI"/>
    <property type="match status" value="1"/>
</dbReference>
<dbReference type="EMBL" id="CP003557">
    <property type="protein sequence ID" value="AFN74090.1"/>
    <property type="molecule type" value="Genomic_DNA"/>
</dbReference>
<dbReference type="eggNOG" id="COG2353">
    <property type="taxonomic scope" value="Bacteria"/>
</dbReference>
<accession>I6Z4M2</accession>
<dbReference type="SUPFAM" id="SSF101874">
    <property type="entry name" value="YceI-like"/>
    <property type="match status" value="1"/>
</dbReference>
<dbReference type="SMART" id="SM00867">
    <property type="entry name" value="YceI"/>
    <property type="match status" value="1"/>
</dbReference>
<dbReference type="Pfam" id="PF04264">
    <property type="entry name" value="YceI"/>
    <property type="match status" value="1"/>
</dbReference>
<dbReference type="STRING" id="1191523.MROS_0849"/>
<dbReference type="KEGG" id="mro:MROS_0849"/>
<dbReference type="InterPro" id="IPR007372">
    <property type="entry name" value="Lipid/polyisoprenoid-bd_YceI"/>
</dbReference>
<feature type="chain" id="PRO_5003706949" evidence="1">
    <location>
        <begin position="18"/>
        <end position="201"/>
    </location>
</feature>
<name>I6Z4M2_MELRP</name>